<evidence type="ECO:0000313" key="2">
    <source>
        <dbReference type="EMBL" id="QES47628.1"/>
    </source>
</evidence>
<accession>A0A5P2D0R6</accession>
<dbReference type="InterPro" id="IPR006311">
    <property type="entry name" value="TAT_signal"/>
</dbReference>
<dbReference type="Proteomes" id="UP000325211">
    <property type="component" value="Chromosome"/>
</dbReference>
<keyword evidence="1" id="KW-0732">Signal</keyword>
<reference evidence="2 3" key="1">
    <citation type="submission" date="2018-05" db="EMBL/GenBank/DDBJ databases">
        <title>Streptomyces venezuelae.</title>
        <authorList>
            <person name="Kim W."/>
            <person name="Lee N."/>
            <person name="Cho B.-K."/>
        </authorList>
    </citation>
    <scope>NUCLEOTIDE SEQUENCE [LARGE SCALE GENOMIC DNA]</scope>
    <source>
        <strain evidence="2 3">ATCC 21782</strain>
    </source>
</reference>
<dbReference type="RefSeq" id="WP_150206745.1">
    <property type="nucleotide sequence ID" value="NZ_CP029190.1"/>
</dbReference>
<dbReference type="PROSITE" id="PS51257">
    <property type="entry name" value="PROKAR_LIPOPROTEIN"/>
    <property type="match status" value="1"/>
</dbReference>
<evidence type="ECO:0008006" key="4">
    <source>
        <dbReference type="Google" id="ProtNLM"/>
    </source>
</evidence>
<organism evidence="2 3">
    <name type="scientific">Streptomyces venezuelae</name>
    <dbReference type="NCBI Taxonomy" id="54571"/>
    <lineage>
        <taxon>Bacteria</taxon>
        <taxon>Bacillati</taxon>
        <taxon>Actinomycetota</taxon>
        <taxon>Actinomycetes</taxon>
        <taxon>Kitasatosporales</taxon>
        <taxon>Streptomycetaceae</taxon>
        <taxon>Streptomyces</taxon>
    </lineage>
</organism>
<name>A0A5P2D0R6_STRVZ</name>
<dbReference type="PROSITE" id="PS51318">
    <property type="entry name" value="TAT"/>
    <property type="match status" value="1"/>
</dbReference>
<evidence type="ECO:0000313" key="3">
    <source>
        <dbReference type="Proteomes" id="UP000325211"/>
    </source>
</evidence>
<gene>
    <name evidence="2" type="ORF">DEJ50_07140</name>
</gene>
<dbReference type="AlphaFoldDB" id="A0A5P2D0R6"/>
<dbReference type="EMBL" id="CP029190">
    <property type="protein sequence ID" value="QES47628.1"/>
    <property type="molecule type" value="Genomic_DNA"/>
</dbReference>
<proteinExistence type="predicted"/>
<evidence type="ECO:0000256" key="1">
    <source>
        <dbReference type="SAM" id="SignalP"/>
    </source>
</evidence>
<protein>
    <recommendedName>
        <fullName evidence="4">Secreted protein</fullName>
    </recommendedName>
</protein>
<sequence>MNRHRRLALLAPALAACAALAPAVLPPGAAAAPAQPACELVPAAPGMAADQEPPFTLRLTGFRPDQRVMVDGPTDFRATTDSMGEFEEDGVVYGPYRVGFREDPAADPRIITCTTPPRPQPGAVG</sequence>
<feature type="signal peptide" evidence="1">
    <location>
        <begin position="1"/>
        <end position="31"/>
    </location>
</feature>
<feature type="chain" id="PRO_5025069024" description="Secreted protein" evidence="1">
    <location>
        <begin position="32"/>
        <end position="125"/>
    </location>
</feature>